<reference evidence="1 2" key="1">
    <citation type="submission" date="2019-03" db="EMBL/GenBank/DDBJ databases">
        <title>Single cell metagenomics reveals metabolic interactions within the superorganism composed of flagellate Streblomastix strix and complex community of Bacteroidetes bacteria on its surface.</title>
        <authorList>
            <person name="Treitli S.C."/>
            <person name="Kolisko M."/>
            <person name="Husnik F."/>
            <person name="Keeling P."/>
            <person name="Hampl V."/>
        </authorList>
    </citation>
    <scope>NUCLEOTIDE SEQUENCE [LARGE SCALE GENOMIC DNA]</scope>
    <source>
        <strain evidence="1">ST1C</strain>
    </source>
</reference>
<accession>A0A5J4U3L9</accession>
<proteinExistence type="predicted"/>
<evidence type="ECO:0000313" key="1">
    <source>
        <dbReference type="EMBL" id="KAA6364710.1"/>
    </source>
</evidence>
<dbReference type="OrthoDB" id="10500762at2759"/>
<dbReference type="EMBL" id="SNRW01021308">
    <property type="protein sequence ID" value="KAA6364710.1"/>
    <property type="molecule type" value="Genomic_DNA"/>
</dbReference>
<gene>
    <name evidence="1" type="ORF">EZS28_039763</name>
</gene>
<comment type="caution">
    <text evidence="1">The sequence shown here is derived from an EMBL/GenBank/DDBJ whole genome shotgun (WGS) entry which is preliminary data.</text>
</comment>
<dbReference type="Proteomes" id="UP000324800">
    <property type="component" value="Unassembled WGS sequence"/>
</dbReference>
<dbReference type="AlphaFoldDB" id="A0A5J4U3L9"/>
<sequence>MFKMLFLIHQQIRNNQQAEKLVSVVDKGVSWMNDKLVKPIMLLSNALLSSLGSAGSMVANGISAGSSAVDSLFDPNKQQSKQQFKYDFKTFQQDDFLRKDVPIDITSAELNTNRQLMKTHVPKIQQNLETIENLQKTFAIQPFQNDGQHHFSIKEIKPELQMQSLFVKGIIISLTDPDHDVTQIQNSFITLEFTMNLLLDNKFEQFSESYRAGTFIFDGLKSSAQLIREYTLYRRGRTIDRSLQNDSTTEQFIYNIIKPKSEKNNNRFVHSLYENVHKDDISHCEKYLSIKDISDALASQTAAPYFMPVNFSVSIPLDNLLIFLAFSEYLNGLFGDLKIQFKINPNAFVFCQIDPVISKARYYTINKDK</sequence>
<name>A0A5J4U3L9_9EUKA</name>
<organism evidence="1 2">
    <name type="scientific">Streblomastix strix</name>
    <dbReference type="NCBI Taxonomy" id="222440"/>
    <lineage>
        <taxon>Eukaryota</taxon>
        <taxon>Metamonada</taxon>
        <taxon>Preaxostyla</taxon>
        <taxon>Oxymonadida</taxon>
        <taxon>Streblomastigidae</taxon>
        <taxon>Streblomastix</taxon>
    </lineage>
</organism>
<protein>
    <submittedName>
        <fullName evidence="1">Uncharacterized protein</fullName>
    </submittedName>
</protein>
<evidence type="ECO:0000313" key="2">
    <source>
        <dbReference type="Proteomes" id="UP000324800"/>
    </source>
</evidence>